<protein>
    <submittedName>
        <fullName evidence="2">Uncharacterized protein</fullName>
    </submittedName>
</protein>
<keyword evidence="4" id="KW-1185">Reference proteome</keyword>
<feature type="non-terminal residue" evidence="2">
    <location>
        <position position="12"/>
    </location>
</feature>
<name>A0A8X6TP80_NEPPI</name>
<dbReference type="Proteomes" id="UP000887013">
    <property type="component" value="Unassembled WGS sequence"/>
</dbReference>
<sequence length="12" mass="1379">MASLELKDVDEE</sequence>
<comment type="caution">
    <text evidence="2">The sequence shown here is derived from an EMBL/GenBank/DDBJ whole genome shotgun (WGS) entry which is preliminary data.</text>
</comment>
<organism evidence="2 4">
    <name type="scientific">Nephila pilipes</name>
    <name type="common">Giant wood spider</name>
    <name type="synonym">Nephila maculata</name>
    <dbReference type="NCBI Taxonomy" id="299642"/>
    <lineage>
        <taxon>Eukaryota</taxon>
        <taxon>Metazoa</taxon>
        <taxon>Ecdysozoa</taxon>
        <taxon>Arthropoda</taxon>
        <taxon>Chelicerata</taxon>
        <taxon>Arachnida</taxon>
        <taxon>Araneae</taxon>
        <taxon>Araneomorphae</taxon>
        <taxon>Entelegynae</taxon>
        <taxon>Araneoidea</taxon>
        <taxon>Nephilidae</taxon>
        <taxon>Nephila</taxon>
    </lineage>
</organism>
<evidence type="ECO:0000313" key="3">
    <source>
        <dbReference type="EMBL" id="GFU40412.1"/>
    </source>
</evidence>
<reference evidence="2" key="1">
    <citation type="submission" date="2020-08" db="EMBL/GenBank/DDBJ databases">
        <title>Multicomponent nature underlies the extraordinary mechanical properties of spider dragline silk.</title>
        <authorList>
            <person name="Kono N."/>
            <person name="Nakamura H."/>
            <person name="Mori M."/>
            <person name="Yoshida Y."/>
            <person name="Ohtoshi R."/>
            <person name="Malay A.D."/>
            <person name="Moran D.A.P."/>
            <person name="Tomita M."/>
            <person name="Numata K."/>
            <person name="Arakawa K."/>
        </authorList>
    </citation>
    <scope>NUCLEOTIDE SEQUENCE</scope>
</reference>
<dbReference type="EMBL" id="BMAW01060561">
    <property type="protein sequence ID" value="GFT26719.1"/>
    <property type="molecule type" value="Genomic_DNA"/>
</dbReference>
<evidence type="ECO:0000313" key="2">
    <source>
        <dbReference type="EMBL" id="GFT29476.1"/>
    </source>
</evidence>
<evidence type="ECO:0000313" key="4">
    <source>
        <dbReference type="Proteomes" id="UP000887013"/>
    </source>
</evidence>
<proteinExistence type="predicted"/>
<accession>A0A8X6TP80</accession>
<dbReference type="EMBL" id="BMAW01131695">
    <property type="protein sequence ID" value="GFU40412.1"/>
    <property type="molecule type" value="Genomic_DNA"/>
</dbReference>
<dbReference type="EMBL" id="BMAW01012598">
    <property type="protein sequence ID" value="GFT29476.1"/>
    <property type="molecule type" value="Genomic_DNA"/>
</dbReference>
<evidence type="ECO:0000313" key="1">
    <source>
        <dbReference type="EMBL" id="GFT26719.1"/>
    </source>
</evidence>
<gene>
    <name evidence="3" type="ORF">NPIL_194301</name>
    <name evidence="2" type="ORF">NPIL_405101</name>
    <name evidence="1" type="ORF">NPIL_455311</name>
</gene>